<feature type="region of interest" description="Disordered" evidence="5">
    <location>
        <begin position="815"/>
        <end position="840"/>
    </location>
</feature>
<dbReference type="InterPro" id="IPR003593">
    <property type="entry name" value="AAA+_ATPase"/>
</dbReference>
<evidence type="ECO:0000256" key="2">
    <source>
        <dbReference type="ARBA" id="ARBA00022741"/>
    </source>
</evidence>
<evidence type="ECO:0000256" key="4">
    <source>
        <dbReference type="ARBA" id="ARBA00023128"/>
    </source>
</evidence>
<comment type="caution">
    <text evidence="7">The sequence shown here is derived from an EMBL/GenBank/DDBJ whole genome shotgun (WGS) entry which is preliminary data.</text>
</comment>
<gene>
    <name evidence="7" type="ORF">RDB_LOCUS80072</name>
</gene>
<evidence type="ECO:0000256" key="1">
    <source>
        <dbReference type="ARBA" id="ARBA00004173"/>
    </source>
</evidence>
<reference evidence="7" key="1">
    <citation type="submission" date="2021-01" db="EMBL/GenBank/DDBJ databases">
        <authorList>
            <person name="Kaushik A."/>
        </authorList>
    </citation>
    <scope>NUCLEOTIDE SEQUENCE</scope>
    <source>
        <strain evidence="7">AG5</strain>
    </source>
</reference>
<keyword evidence="4" id="KW-0496">Mitochondrion</keyword>
<feature type="region of interest" description="Disordered" evidence="5">
    <location>
        <begin position="720"/>
        <end position="779"/>
    </location>
</feature>
<dbReference type="PANTHER" id="PTHR45644">
    <property type="entry name" value="AAA ATPASE, PUTATIVE (AFU_ORTHOLOGUE AFUA_2G12920)-RELATED-RELATED"/>
    <property type="match status" value="1"/>
</dbReference>
<feature type="region of interest" description="Disordered" evidence="5">
    <location>
        <begin position="415"/>
        <end position="457"/>
    </location>
</feature>
<dbReference type="GO" id="GO:0005741">
    <property type="term" value="C:mitochondrial outer membrane"/>
    <property type="evidence" value="ECO:0007669"/>
    <property type="project" value="TreeGrafter"/>
</dbReference>
<dbReference type="Proteomes" id="UP000663827">
    <property type="component" value="Unassembled WGS sequence"/>
</dbReference>
<proteinExistence type="predicted"/>
<feature type="compositionally biased region" description="Basic and acidic residues" evidence="5">
    <location>
        <begin position="438"/>
        <end position="456"/>
    </location>
</feature>
<organism evidence="7 8">
    <name type="scientific">Rhizoctonia solani</name>
    <dbReference type="NCBI Taxonomy" id="456999"/>
    <lineage>
        <taxon>Eukaryota</taxon>
        <taxon>Fungi</taxon>
        <taxon>Dikarya</taxon>
        <taxon>Basidiomycota</taxon>
        <taxon>Agaricomycotina</taxon>
        <taxon>Agaricomycetes</taxon>
        <taxon>Cantharellales</taxon>
        <taxon>Ceratobasidiaceae</taxon>
        <taxon>Rhizoctonia</taxon>
    </lineage>
</organism>
<dbReference type="Gene3D" id="1.10.8.60">
    <property type="match status" value="1"/>
</dbReference>
<dbReference type="InterPro" id="IPR027417">
    <property type="entry name" value="P-loop_NTPase"/>
</dbReference>
<feature type="compositionally biased region" description="Polar residues" evidence="5">
    <location>
        <begin position="220"/>
        <end position="233"/>
    </location>
</feature>
<keyword evidence="3" id="KW-0067">ATP-binding</keyword>
<protein>
    <recommendedName>
        <fullName evidence="6">AAA+ ATPase domain-containing protein</fullName>
    </recommendedName>
</protein>
<evidence type="ECO:0000256" key="5">
    <source>
        <dbReference type="SAM" id="MobiDB-lite"/>
    </source>
</evidence>
<feature type="region of interest" description="Disordered" evidence="5">
    <location>
        <begin position="95"/>
        <end position="118"/>
    </location>
</feature>
<comment type="subcellular location">
    <subcellularLocation>
        <location evidence="1">Mitochondrion</location>
    </subcellularLocation>
</comment>
<feature type="compositionally biased region" description="Polar residues" evidence="5">
    <location>
        <begin position="863"/>
        <end position="874"/>
    </location>
</feature>
<name>A0A8H3E1Y9_9AGAM</name>
<evidence type="ECO:0000259" key="6">
    <source>
        <dbReference type="SMART" id="SM00382"/>
    </source>
</evidence>
<dbReference type="EMBL" id="CAJNJQ010001630">
    <property type="protein sequence ID" value="CAE7145173.1"/>
    <property type="molecule type" value="Genomic_DNA"/>
</dbReference>
<sequence length="914" mass="99630">MSSAPNVGHSNLPPDSLIGDAHTRLSLIFQSYASPRMNEAKCRNDANDPSLLLYCPIEGGEGVIDATVKELALRTCASVKTIDILQLIREQPRSFWNDPPASGPEDGDPPSRSESGEECGYLKMSHAVPATKIAQLVDSMIQRNDVPEGEGNPVPPRRIIYIRDFGFLATFAPACYKKIIASVRREQMDNGETNVPTAVILGSSPLLIGGSLFQKEDSYQRSAYRSDPSSARSMHSWGEGQDAQRYRDQRLDGQHRMWKKDTLADHIYKHLGYTNVLTEYDQGKPLDSKRLPTCVVVPVKRNPKMERLARENRRSELNRLGVYIALLVAGGELDTEKQLSNLDDESDPFTELCKAKLIEYKYLKRVADRVITTLLALSSDPKPPAPATISWDEYCAAWKDQEDRDLERDSWLQTSVLSEDPEPSEVNQDVPDGSNSSSHRDDNHSKEDKPEEKPDPTELLVEQIKRSGDQYQRQLLNCLIGPADIRTGFDSVHLPEATIDAIRTLVSLPLVCPEAFNTGILKQYGMSGALLFGPPGTGKTHLAKAIAKESGARMITIKPSDILDKYVGGNEKKIDALFKVARQFKPCIIFIDEVDALFGARMSAKDNWSRWRNDMLTQFAQEMDGMRSSDVIVIGATNRPFDLDDAIIRRLPCRVLVDLPNKVAREAILEILLKEEELESDVTLADLAGLTSRFSGSDLKHLCVAAAFESAKEVAKVSWVQKKGESSGSMSSTSGISTPKAPESGTDGPPNLDPIESADKPSPTPMEDDTTPTEPVSQVRKLAKKHFTQALKQVRASTAETQSSLVELRRWNSQFGSSNQSSSAAEYGTPGLGLPGSNRPWMNGSGAGTLGVHSPGMYASGMSGMNDSMANSNKPGMGPGGSGSGSGTSGGSSHGLNVAPPVEGSYLRSLGVGI</sequence>
<dbReference type="PANTHER" id="PTHR45644:SF56">
    <property type="entry name" value="AAA ATPASE, PUTATIVE (AFU_ORTHOLOGUE AFUA_2G12920)-RELATED"/>
    <property type="match status" value="1"/>
</dbReference>
<dbReference type="Pfam" id="PF00004">
    <property type="entry name" value="AAA"/>
    <property type="match status" value="1"/>
</dbReference>
<feature type="compositionally biased region" description="Low complexity" evidence="5">
    <location>
        <begin position="726"/>
        <end position="738"/>
    </location>
</feature>
<keyword evidence="2" id="KW-0547">Nucleotide-binding</keyword>
<dbReference type="InterPro" id="IPR051701">
    <property type="entry name" value="Mito_OM_Translocase_MSP1"/>
</dbReference>
<feature type="compositionally biased region" description="Gly residues" evidence="5">
    <location>
        <begin position="877"/>
        <end position="893"/>
    </location>
</feature>
<dbReference type="PROSITE" id="PS00674">
    <property type="entry name" value="AAA"/>
    <property type="match status" value="1"/>
</dbReference>
<dbReference type="InterPro" id="IPR003959">
    <property type="entry name" value="ATPase_AAA_core"/>
</dbReference>
<feature type="region of interest" description="Disordered" evidence="5">
    <location>
        <begin position="863"/>
        <end position="903"/>
    </location>
</feature>
<feature type="domain" description="AAA+ ATPase" evidence="6">
    <location>
        <begin position="525"/>
        <end position="661"/>
    </location>
</feature>
<evidence type="ECO:0000256" key="3">
    <source>
        <dbReference type="ARBA" id="ARBA00022840"/>
    </source>
</evidence>
<evidence type="ECO:0000313" key="7">
    <source>
        <dbReference type="EMBL" id="CAE7145173.1"/>
    </source>
</evidence>
<dbReference type="InterPro" id="IPR003960">
    <property type="entry name" value="ATPase_AAA_CS"/>
</dbReference>
<accession>A0A8H3E1Y9</accession>
<dbReference type="GO" id="GO:0016887">
    <property type="term" value="F:ATP hydrolysis activity"/>
    <property type="evidence" value="ECO:0007669"/>
    <property type="project" value="InterPro"/>
</dbReference>
<dbReference type="SMART" id="SM00382">
    <property type="entry name" value="AAA"/>
    <property type="match status" value="1"/>
</dbReference>
<dbReference type="AlphaFoldDB" id="A0A8H3E1Y9"/>
<dbReference type="SUPFAM" id="SSF52540">
    <property type="entry name" value="P-loop containing nucleoside triphosphate hydrolases"/>
    <property type="match status" value="1"/>
</dbReference>
<feature type="region of interest" description="Disordered" evidence="5">
    <location>
        <begin position="219"/>
        <end position="244"/>
    </location>
</feature>
<evidence type="ECO:0000313" key="8">
    <source>
        <dbReference type="Proteomes" id="UP000663827"/>
    </source>
</evidence>
<dbReference type="Gene3D" id="3.40.50.300">
    <property type="entry name" value="P-loop containing nucleotide triphosphate hydrolases"/>
    <property type="match status" value="1"/>
</dbReference>
<dbReference type="GO" id="GO:0005524">
    <property type="term" value="F:ATP binding"/>
    <property type="evidence" value="ECO:0007669"/>
    <property type="project" value="UniProtKB-KW"/>
</dbReference>